<dbReference type="EMBL" id="JAKJXO020000005">
    <property type="protein sequence ID" value="KAL1605115.1"/>
    <property type="molecule type" value="Genomic_DNA"/>
</dbReference>
<feature type="region of interest" description="Disordered" evidence="1">
    <location>
        <begin position="16"/>
        <end position="42"/>
    </location>
</feature>
<keyword evidence="3" id="KW-1185">Reference proteome</keyword>
<evidence type="ECO:0000256" key="1">
    <source>
        <dbReference type="SAM" id="MobiDB-lite"/>
    </source>
</evidence>
<comment type="caution">
    <text evidence="2">The sequence shown here is derived from an EMBL/GenBank/DDBJ whole genome shotgun (WGS) entry which is preliminary data.</text>
</comment>
<dbReference type="Proteomes" id="UP001521785">
    <property type="component" value="Unassembled WGS sequence"/>
</dbReference>
<sequence>MYEKLVCSDPVNIEPLQRAPSAMKSNPIRSTRSEPGSSHNRRCRSAQARAQFMRDRSCRSASVPIEQYTMASAGNFSLFTSDELRPKRKHCTFVQEQELTCLFEDRVGTPHLSERQPGDDVNAQLNVDELSVGGEVAALSIEDEATQGLTAFAITDIPNEELSLG</sequence>
<reference evidence="2 3" key="1">
    <citation type="submission" date="2024-02" db="EMBL/GenBank/DDBJ databases">
        <title>De novo assembly and annotation of 12 fungi associated with fruit tree decline syndrome in Ontario, Canada.</title>
        <authorList>
            <person name="Sulman M."/>
            <person name="Ellouze W."/>
            <person name="Ilyukhin E."/>
        </authorList>
    </citation>
    <scope>NUCLEOTIDE SEQUENCE [LARGE SCALE GENOMIC DNA]</scope>
    <source>
        <strain evidence="2 3">M42-189</strain>
    </source>
</reference>
<gene>
    <name evidence="2" type="ORF">SLS60_004658</name>
</gene>
<evidence type="ECO:0000313" key="2">
    <source>
        <dbReference type="EMBL" id="KAL1605115.1"/>
    </source>
</evidence>
<organism evidence="2 3">
    <name type="scientific">Paraconiothyrium brasiliense</name>
    <dbReference type="NCBI Taxonomy" id="300254"/>
    <lineage>
        <taxon>Eukaryota</taxon>
        <taxon>Fungi</taxon>
        <taxon>Dikarya</taxon>
        <taxon>Ascomycota</taxon>
        <taxon>Pezizomycotina</taxon>
        <taxon>Dothideomycetes</taxon>
        <taxon>Pleosporomycetidae</taxon>
        <taxon>Pleosporales</taxon>
        <taxon>Massarineae</taxon>
        <taxon>Didymosphaeriaceae</taxon>
        <taxon>Paraconiothyrium</taxon>
    </lineage>
</organism>
<name>A0ABR3RL13_9PLEO</name>
<proteinExistence type="predicted"/>
<protein>
    <submittedName>
        <fullName evidence="2">Uncharacterized protein</fullName>
    </submittedName>
</protein>
<feature type="compositionally biased region" description="Polar residues" evidence="1">
    <location>
        <begin position="23"/>
        <end position="38"/>
    </location>
</feature>
<accession>A0ABR3RL13</accession>
<evidence type="ECO:0000313" key="3">
    <source>
        <dbReference type="Proteomes" id="UP001521785"/>
    </source>
</evidence>